<protein>
    <recommendedName>
        <fullName evidence="3">DNA primase/polymerase bifunctional N-terminal domain-containing protein</fullName>
    </recommendedName>
</protein>
<sequence>MESTHHSGALRWLAEAAADPESCLRTWQSAGLEPALLPAGRRWDVLLVPTPLGLHALAALGRLHGHGPVYTDPDRDDLGFLVPVGTADHWIATGIRAVGAGTPVHIPHPDRRHGHRWLVLPEGDGRLVDPALLALALHDAAVTLRRER</sequence>
<comment type="caution">
    <text evidence="1">The sequence shown here is derived from an EMBL/GenBank/DDBJ whole genome shotgun (WGS) entry which is preliminary data.</text>
</comment>
<evidence type="ECO:0008006" key="3">
    <source>
        <dbReference type="Google" id="ProtNLM"/>
    </source>
</evidence>
<dbReference type="Proteomes" id="UP001596066">
    <property type="component" value="Unassembled WGS sequence"/>
</dbReference>
<proteinExistence type="predicted"/>
<evidence type="ECO:0000313" key="1">
    <source>
        <dbReference type="EMBL" id="MFC5644633.1"/>
    </source>
</evidence>
<evidence type="ECO:0000313" key="2">
    <source>
        <dbReference type="Proteomes" id="UP001596066"/>
    </source>
</evidence>
<keyword evidence="2" id="KW-1185">Reference proteome</keyword>
<accession>A0ABW0VGU3</accession>
<dbReference type="EMBL" id="JBHSOC010000051">
    <property type="protein sequence ID" value="MFC5644633.1"/>
    <property type="molecule type" value="Genomic_DNA"/>
</dbReference>
<dbReference type="RefSeq" id="WP_346147189.1">
    <property type="nucleotide sequence ID" value="NZ_BAAAUA010000033.1"/>
</dbReference>
<organism evidence="1 2">
    <name type="scientific">Kitasatospora cinereorecta</name>
    <dbReference type="NCBI Taxonomy" id="285560"/>
    <lineage>
        <taxon>Bacteria</taxon>
        <taxon>Bacillati</taxon>
        <taxon>Actinomycetota</taxon>
        <taxon>Actinomycetes</taxon>
        <taxon>Kitasatosporales</taxon>
        <taxon>Streptomycetaceae</taxon>
        <taxon>Kitasatospora</taxon>
    </lineage>
</organism>
<gene>
    <name evidence="1" type="ORF">ACFPZF_25155</name>
</gene>
<name>A0ABW0VGU3_9ACTN</name>
<reference evidence="2" key="1">
    <citation type="journal article" date="2019" name="Int. J. Syst. Evol. Microbiol.">
        <title>The Global Catalogue of Microorganisms (GCM) 10K type strain sequencing project: providing services to taxonomists for standard genome sequencing and annotation.</title>
        <authorList>
            <consortium name="The Broad Institute Genomics Platform"/>
            <consortium name="The Broad Institute Genome Sequencing Center for Infectious Disease"/>
            <person name="Wu L."/>
            <person name="Ma J."/>
        </authorList>
    </citation>
    <scope>NUCLEOTIDE SEQUENCE [LARGE SCALE GENOMIC DNA]</scope>
    <source>
        <strain evidence="2">CGMCC 4.1622</strain>
    </source>
</reference>